<name>A0ABR9HHW8_9ACTN</name>
<protein>
    <submittedName>
        <fullName evidence="2">Flp pilus assembly protein TadB</fullName>
    </submittedName>
</protein>
<gene>
    <name evidence="2" type="ORF">H4W79_002796</name>
</gene>
<proteinExistence type="predicted"/>
<dbReference type="RefSeq" id="WP_191269452.1">
    <property type="nucleotide sequence ID" value="NZ_BMXJ01000003.1"/>
</dbReference>
<reference evidence="2 3" key="1">
    <citation type="submission" date="2020-10" db="EMBL/GenBank/DDBJ databases">
        <title>Sequencing the genomes of 1000 actinobacteria strains.</title>
        <authorList>
            <person name="Klenk H.-P."/>
        </authorList>
    </citation>
    <scope>NUCLEOTIDE SEQUENCE [LARGE SCALE GENOMIC DNA]</scope>
    <source>
        <strain evidence="2 3">DSM 45157</strain>
    </source>
</reference>
<evidence type="ECO:0000256" key="1">
    <source>
        <dbReference type="SAM" id="Phobius"/>
    </source>
</evidence>
<dbReference type="Proteomes" id="UP000598217">
    <property type="component" value="Unassembled WGS sequence"/>
</dbReference>
<keyword evidence="1" id="KW-0472">Membrane</keyword>
<keyword evidence="3" id="KW-1185">Reference proteome</keyword>
<comment type="caution">
    <text evidence="2">The sequence shown here is derived from an EMBL/GenBank/DDBJ whole genome shotgun (WGS) entry which is preliminary data.</text>
</comment>
<feature type="transmembrane region" description="Helical" evidence="1">
    <location>
        <begin position="5"/>
        <end position="22"/>
    </location>
</feature>
<keyword evidence="1" id="KW-1133">Transmembrane helix</keyword>
<sequence length="57" mass="6027">MGRLLLRVAAGVAAVIALFWLLSVIVGLLVWLVMIALVVGVVLLGVRMLRADARSGN</sequence>
<evidence type="ECO:0000313" key="3">
    <source>
        <dbReference type="Proteomes" id="UP000598217"/>
    </source>
</evidence>
<keyword evidence="1" id="KW-0812">Transmembrane</keyword>
<accession>A0ABR9HHW8</accession>
<dbReference type="EMBL" id="JADBDY010000001">
    <property type="protein sequence ID" value="MBE1458582.1"/>
    <property type="molecule type" value="Genomic_DNA"/>
</dbReference>
<feature type="transmembrane region" description="Helical" evidence="1">
    <location>
        <begin position="28"/>
        <end position="49"/>
    </location>
</feature>
<evidence type="ECO:0000313" key="2">
    <source>
        <dbReference type="EMBL" id="MBE1458582.1"/>
    </source>
</evidence>
<organism evidence="2 3">
    <name type="scientific">Nocardiopsis terrae</name>
    <dbReference type="NCBI Taxonomy" id="372655"/>
    <lineage>
        <taxon>Bacteria</taxon>
        <taxon>Bacillati</taxon>
        <taxon>Actinomycetota</taxon>
        <taxon>Actinomycetes</taxon>
        <taxon>Streptosporangiales</taxon>
        <taxon>Nocardiopsidaceae</taxon>
        <taxon>Nocardiopsis</taxon>
    </lineage>
</organism>